<evidence type="ECO:0000313" key="2">
    <source>
        <dbReference type="EMBL" id="PQA87703.1"/>
    </source>
</evidence>
<dbReference type="Pfam" id="PF13340">
    <property type="entry name" value="DUF4096"/>
    <property type="match status" value="1"/>
</dbReference>
<evidence type="ECO:0000259" key="1">
    <source>
        <dbReference type="Pfam" id="PF13340"/>
    </source>
</evidence>
<dbReference type="OrthoDB" id="9798237at2"/>
<name>A0A2S7K5C2_9PROT</name>
<reference evidence="2 3" key="1">
    <citation type="submission" date="2017-12" db="EMBL/GenBank/DDBJ databases">
        <authorList>
            <person name="Hurst M.R.H."/>
        </authorList>
    </citation>
    <scope>NUCLEOTIDE SEQUENCE [LARGE SCALE GENOMIC DNA]</scope>
    <source>
        <strain evidence="2 3">SY-3-19</strain>
    </source>
</reference>
<proteinExistence type="predicted"/>
<accession>A0A2S7K5C2</accession>
<dbReference type="InterPro" id="IPR025161">
    <property type="entry name" value="IS402-like_dom"/>
</dbReference>
<dbReference type="Proteomes" id="UP000239504">
    <property type="component" value="Unassembled WGS sequence"/>
</dbReference>
<protein>
    <recommendedName>
        <fullName evidence="1">Insertion element IS402-like domain-containing protein</fullName>
    </recommendedName>
</protein>
<dbReference type="EMBL" id="PJCH01000005">
    <property type="protein sequence ID" value="PQA87703.1"/>
    <property type="molecule type" value="Genomic_DNA"/>
</dbReference>
<sequence length="96" mass="10877">MEPHLPHDRPCRTHRDDLRIISGILHVLKTGCQWKRRPSEYGGHTTVIIAGPGAGYGKGYLRKWRPTVRFPKNCHWTASPFAREEFSSAPIIITSG</sequence>
<evidence type="ECO:0000313" key="3">
    <source>
        <dbReference type="Proteomes" id="UP000239504"/>
    </source>
</evidence>
<gene>
    <name evidence="2" type="ORF">CW354_04890</name>
</gene>
<feature type="domain" description="Insertion element IS402-like" evidence="1">
    <location>
        <begin position="1"/>
        <end position="47"/>
    </location>
</feature>
<dbReference type="AlphaFoldDB" id="A0A2S7K5C2"/>
<keyword evidence="3" id="KW-1185">Reference proteome</keyword>
<comment type="caution">
    <text evidence="2">The sequence shown here is derived from an EMBL/GenBank/DDBJ whole genome shotgun (WGS) entry which is preliminary data.</text>
</comment>
<organism evidence="2 3">
    <name type="scientific">Hyphococcus luteus</name>
    <dbReference type="NCBI Taxonomy" id="2058213"/>
    <lineage>
        <taxon>Bacteria</taxon>
        <taxon>Pseudomonadati</taxon>
        <taxon>Pseudomonadota</taxon>
        <taxon>Alphaproteobacteria</taxon>
        <taxon>Parvularculales</taxon>
        <taxon>Parvularculaceae</taxon>
        <taxon>Hyphococcus</taxon>
    </lineage>
</organism>